<evidence type="ECO:0000256" key="1">
    <source>
        <dbReference type="ARBA" id="ARBA00001933"/>
    </source>
</evidence>
<dbReference type="GO" id="GO:0004838">
    <property type="term" value="F:L-tyrosine-2-oxoglutarate transaminase activity"/>
    <property type="evidence" value="ECO:0007669"/>
    <property type="project" value="TreeGrafter"/>
</dbReference>
<evidence type="ECO:0000313" key="11">
    <source>
        <dbReference type="Proteomes" id="UP000486297"/>
    </source>
</evidence>
<gene>
    <name evidence="10" type="ORF">GJU80_02315</name>
</gene>
<feature type="coiled-coil region" evidence="8">
    <location>
        <begin position="305"/>
        <end position="332"/>
    </location>
</feature>
<dbReference type="EC" id="2.6.1.-" evidence="7"/>
<organism evidence="10 11">
    <name type="scientific">Neisseria brasiliensis</name>
    <dbReference type="NCBI Taxonomy" id="2666100"/>
    <lineage>
        <taxon>Bacteria</taxon>
        <taxon>Pseudomonadati</taxon>
        <taxon>Pseudomonadota</taxon>
        <taxon>Betaproteobacteria</taxon>
        <taxon>Neisseriales</taxon>
        <taxon>Neisseriaceae</taxon>
        <taxon>Neisseria</taxon>
    </lineage>
</organism>
<dbReference type="CDD" id="cd00609">
    <property type="entry name" value="AAT_like"/>
    <property type="match status" value="1"/>
</dbReference>
<comment type="cofactor">
    <cofactor evidence="1 7">
        <name>pyridoxal 5'-phosphate</name>
        <dbReference type="ChEBI" id="CHEBI:597326"/>
    </cofactor>
</comment>
<comment type="similarity">
    <text evidence="2 7">Belongs to the class-I pyridoxal-phosphate-dependent aminotransferase family.</text>
</comment>
<proteinExistence type="inferred from homology"/>
<evidence type="ECO:0000256" key="2">
    <source>
        <dbReference type="ARBA" id="ARBA00007441"/>
    </source>
</evidence>
<dbReference type="AlphaFoldDB" id="A0A7X2GWU0"/>
<dbReference type="PROSITE" id="PS00105">
    <property type="entry name" value="AA_TRANSFER_CLASS_1"/>
    <property type="match status" value="1"/>
</dbReference>
<dbReference type="InterPro" id="IPR015421">
    <property type="entry name" value="PyrdxlP-dep_Trfase_major"/>
</dbReference>
<dbReference type="RefSeq" id="WP_095503550.1">
    <property type="nucleotide sequence ID" value="NZ_WJXO01000001.1"/>
</dbReference>
<dbReference type="Proteomes" id="UP000486297">
    <property type="component" value="Unassembled WGS sequence"/>
</dbReference>
<dbReference type="GO" id="GO:0042802">
    <property type="term" value="F:identical protein binding"/>
    <property type="evidence" value="ECO:0007669"/>
    <property type="project" value="TreeGrafter"/>
</dbReference>
<keyword evidence="11" id="KW-1185">Reference proteome</keyword>
<accession>A0A7X2GWU0</accession>
<evidence type="ECO:0000259" key="9">
    <source>
        <dbReference type="Pfam" id="PF00155"/>
    </source>
</evidence>
<evidence type="ECO:0000256" key="8">
    <source>
        <dbReference type="SAM" id="Coils"/>
    </source>
</evidence>
<dbReference type="Gene3D" id="3.40.640.10">
    <property type="entry name" value="Type I PLP-dependent aspartate aminotransferase-like (Major domain)"/>
    <property type="match status" value="1"/>
</dbReference>
<dbReference type="GO" id="GO:0033585">
    <property type="term" value="P:L-phenylalanine biosynthetic process from chorismate via phenylpyruvate"/>
    <property type="evidence" value="ECO:0007669"/>
    <property type="project" value="TreeGrafter"/>
</dbReference>
<comment type="caution">
    <text evidence="10">The sequence shown here is derived from an EMBL/GenBank/DDBJ whole genome shotgun (WGS) entry which is preliminary data.</text>
</comment>
<evidence type="ECO:0000256" key="6">
    <source>
        <dbReference type="ARBA" id="ARBA00022898"/>
    </source>
</evidence>
<dbReference type="FunFam" id="3.90.1150.10:FF:000001">
    <property type="entry name" value="Aspartate aminotransferase"/>
    <property type="match status" value="1"/>
</dbReference>
<dbReference type="InterPro" id="IPR004838">
    <property type="entry name" value="NHTrfase_class1_PyrdxlP-BS"/>
</dbReference>
<dbReference type="NCBIfam" id="NF006719">
    <property type="entry name" value="PRK09257.1"/>
    <property type="match status" value="1"/>
</dbReference>
<dbReference type="PANTHER" id="PTHR11879">
    <property type="entry name" value="ASPARTATE AMINOTRANSFERASE"/>
    <property type="match status" value="1"/>
</dbReference>
<dbReference type="GO" id="GO:0005829">
    <property type="term" value="C:cytosol"/>
    <property type="evidence" value="ECO:0007669"/>
    <property type="project" value="TreeGrafter"/>
</dbReference>
<keyword evidence="5 7" id="KW-0808">Transferase</keyword>
<dbReference type="InterPro" id="IPR004839">
    <property type="entry name" value="Aminotransferase_I/II_large"/>
</dbReference>
<dbReference type="PRINTS" id="PR00799">
    <property type="entry name" value="TRANSAMINASE"/>
</dbReference>
<dbReference type="GO" id="GO:0030170">
    <property type="term" value="F:pyridoxal phosphate binding"/>
    <property type="evidence" value="ECO:0007669"/>
    <property type="project" value="InterPro"/>
</dbReference>
<comment type="subunit">
    <text evidence="3">Homodimer.</text>
</comment>
<keyword evidence="8" id="KW-0175">Coiled coil</keyword>
<dbReference type="SUPFAM" id="SSF53383">
    <property type="entry name" value="PLP-dependent transferases"/>
    <property type="match status" value="1"/>
</dbReference>
<evidence type="ECO:0000313" key="10">
    <source>
        <dbReference type="EMBL" id="MRN37360.1"/>
    </source>
</evidence>
<dbReference type="PANTHER" id="PTHR11879:SF22">
    <property type="entry name" value="ASPARTATE AMINOTRANSFERASE, MITOCHONDRIAL"/>
    <property type="match status" value="1"/>
</dbReference>
<keyword evidence="6" id="KW-0663">Pyridoxal phosphate</keyword>
<dbReference type="InterPro" id="IPR015422">
    <property type="entry name" value="PyrdxlP-dep_Trfase_small"/>
</dbReference>
<dbReference type="Gene3D" id="3.90.1150.10">
    <property type="entry name" value="Aspartate Aminotransferase, domain 1"/>
    <property type="match status" value="1"/>
</dbReference>
<sequence length="397" mass="44030">MFFDTIQAAPADPILGLGEAFKAETRPEKVNLGIGVYKNAQGETPIVKAVKEAEKRLLDTETSKNYLTIDGVAEYNAQTQILLFGADHEIIASRRAKTAQSLGGTGALRVAAELAKRQLGVKKVWISNPTWPNHNAIFKAVGIEVCDYRYYNAAEHKLDWDGLIADLSQAEKGDVVLLHGCCHNPTGIDPTPEQWDKLAQMSAEKGWLPLFDFAYQGFGNGLEEDAYGLRSFLKCNKELLIASSYSKNFGMYNERVGALTVVAENEDIANRVHSQVKTIIRTLYSNPASHGANTIALVLKDADLKAQWIAELDEMRGRIKAMREKFVELLKAKGATQDFDFIIEQNGMFSFSGLTPEQVDRLKNEFAIYIVRSGRINVAGMTDDNIDYLCESIVKVL</sequence>
<evidence type="ECO:0000256" key="5">
    <source>
        <dbReference type="ARBA" id="ARBA00022679"/>
    </source>
</evidence>
<reference evidence="10" key="1">
    <citation type="journal article" name="Emerg. Infect. Dis.">
        <title>Two cases of a newly characterized neisseria species.</title>
        <authorList>
            <person name="Mustapha M."/>
            <person name="Lemos A.P.S."/>
            <person name="Harrison L.H."/>
            <person name="Vantyne D."/>
            <person name="Sacchi C.T."/>
        </authorList>
    </citation>
    <scope>NUCLEOTIDE SEQUENCE</scope>
    <source>
        <strain evidence="10">N.95.16</strain>
    </source>
</reference>
<dbReference type="Pfam" id="PF00155">
    <property type="entry name" value="Aminotran_1_2"/>
    <property type="match status" value="1"/>
</dbReference>
<name>A0A7X2GWU0_9NEIS</name>
<evidence type="ECO:0000256" key="3">
    <source>
        <dbReference type="ARBA" id="ARBA00011738"/>
    </source>
</evidence>
<dbReference type="InterPro" id="IPR015424">
    <property type="entry name" value="PyrdxlP-dep_Trfase"/>
</dbReference>
<protein>
    <recommendedName>
        <fullName evidence="7">Aminotransferase</fullName>
        <ecNumber evidence="7">2.6.1.-</ecNumber>
    </recommendedName>
</protein>
<dbReference type="InterPro" id="IPR000796">
    <property type="entry name" value="Asp_trans"/>
</dbReference>
<dbReference type="EMBL" id="WJXO01000001">
    <property type="protein sequence ID" value="MRN37360.1"/>
    <property type="molecule type" value="Genomic_DNA"/>
</dbReference>
<feature type="domain" description="Aminotransferase class I/classII large" evidence="9">
    <location>
        <begin position="28"/>
        <end position="393"/>
    </location>
</feature>
<evidence type="ECO:0000256" key="7">
    <source>
        <dbReference type="RuleBase" id="RU000481"/>
    </source>
</evidence>
<dbReference type="FunFam" id="3.40.640.10:FF:000015">
    <property type="entry name" value="Aspartate aminotransferase"/>
    <property type="match status" value="1"/>
</dbReference>
<evidence type="ECO:0000256" key="4">
    <source>
        <dbReference type="ARBA" id="ARBA00022576"/>
    </source>
</evidence>
<keyword evidence="4 7" id="KW-0032">Aminotransferase</keyword>